<name>A0A9W8YPV2_9PEZI</name>
<dbReference type="Proteomes" id="UP001140453">
    <property type="component" value="Unassembled WGS sequence"/>
</dbReference>
<evidence type="ECO:0000313" key="3">
    <source>
        <dbReference type="EMBL" id="KAJ4388989.1"/>
    </source>
</evidence>
<protein>
    <recommendedName>
        <fullName evidence="2">BZIP domain-containing protein</fullName>
    </recommendedName>
</protein>
<organism evidence="3 4">
    <name type="scientific">Gnomoniopsis smithogilvyi</name>
    <dbReference type="NCBI Taxonomy" id="1191159"/>
    <lineage>
        <taxon>Eukaryota</taxon>
        <taxon>Fungi</taxon>
        <taxon>Dikarya</taxon>
        <taxon>Ascomycota</taxon>
        <taxon>Pezizomycotina</taxon>
        <taxon>Sordariomycetes</taxon>
        <taxon>Sordariomycetidae</taxon>
        <taxon>Diaporthales</taxon>
        <taxon>Gnomoniaceae</taxon>
        <taxon>Gnomoniopsis</taxon>
    </lineage>
</organism>
<feature type="compositionally biased region" description="Polar residues" evidence="1">
    <location>
        <begin position="44"/>
        <end position="56"/>
    </location>
</feature>
<dbReference type="PANTHER" id="PTHR39607:SF2">
    <property type="entry name" value="BZIP DOMAIN-CONTAINING PROTEIN"/>
    <property type="match status" value="1"/>
</dbReference>
<evidence type="ECO:0000259" key="2">
    <source>
        <dbReference type="PROSITE" id="PS00036"/>
    </source>
</evidence>
<dbReference type="AlphaFoldDB" id="A0A9W8YPV2"/>
<feature type="compositionally biased region" description="Basic residues" evidence="1">
    <location>
        <begin position="70"/>
        <end position="84"/>
    </location>
</feature>
<accession>A0A9W8YPV2</accession>
<dbReference type="OrthoDB" id="5387389at2759"/>
<evidence type="ECO:0000313" key="4">
    <source>
        <dbReference type="Proteomes" id="UP001140453"/>
    </source>
</evidence>
<comment type="caution">
    <text evidence="3">The sequence shown here is derived from an EMBL/GenBank/DDBJ whole genome shotgun (WGS) entry which is preliminary data.</text>
</comment>
<evidence type="ECO:0000256" key="1">
    <source>
        <dbReference type="SAM" id="MobiDB-lite"/>
    </source>
</evidence>
<feature type="compositionally biased region" description="Basic and acidic residues" evidence="1">
    <location>
        <begin position="122"/>
        <end position="136"/>
    </location>
</feature>
<dbReference type="EMBL" id="JAPEVB010000004">
    <property type="protein sequence ID" value="KAJ4388989.1"/>
    <property type="molecule type" value="Genomic_DNA"/>
</dbReference>
<dbReference type="GO" id="GO:0003700">
    <property type="term" value="F:DNA-binding transcription factor activity"/>
    <property type="evidence" value="ECO:0007669"/>
    <property type="project" value="InterPro"/>
</dbReference>
<dbReference type="InterPro" id="IPR052635">
    <property type="entry name" value="Sec_Metab_Biosynth_Reg"/>
</dbReference>
<dbReference type="InterPro" id="IPR004827">
    <property type="entry name" value="bZIP"/>
</dbReference>
<dbReference type="Gene3D" id="1.20.5.170">
    <property type="match status" value="1"/>
</dbReference>
<dbReference type="PROSITE" id="PS00036">
    <property type="entry name" value="BZIP_BASIC"/>
    <property type="match status" value="1"/>
</dbReference>
<feature type="compositionally biased region" description="Polar residues" evidence="1">
    <location>
        <begin position="1"/>
        <end position="24"/>
    </location>
</feature>
<feature type="region of interest" description="Disordered" evidence="1">
    <location>
        <begin position="1"/>
        <end position="143"/>
    </location>
</feature>
<keyword evidence="4" id="KW-1185">Reference proteome</keyword>
<dbReference type="CDD" id="cd14686">
    <property type="entry name" value="bZIP"/>
    <property type="match status" value="1"/>
</dbReference>
<gene>
    <name evidence="3" type="ORF">N0V93_006451</name>
</gene>
<feature type="domain" description="BZIP" evidence="2">
    <location>
        <begin position="107"/>
        <end position="122"/>
    </location>
</feature>
<feature type="region of interest" description="Disordered" evidence="1">
    <location>
        <begin position="174"/>
        <end position="198"/>
    </location>
</feature>
<dbReference type="PANTHER" id="PTHR39607">
    <property type="entry name" value="XANTHOCILLIN BIOSYNTHESIS CLUSTER TRANSCRIPTION FACTOR XANC-RELATED"/>
    <property type="match status" value="1"/>
</dbReference>
<reference evidence="3" key="1">
    <citation type="submission" date="2022-10" db="EMBL/GenBank/DDBJ databases">
        <title>Tapping the CABI collections for fungal endophytes: first genome assemblies for Collariella, Neodidymelliopsis, Ascochyta clinopodiicola, Didymella pomorum, Didymosphaeria variabile, Neocosmospora piperis and Neocucurbitaria cava.</title>
        <authorList>
            <person name="Hill R."/>
        </authorList>
    </citation>
    <scope>NUCLEOTIDE SEQUENCE</scope>
    <source>
        <strain evidence="3">IMI 355082</strain>
    </source>
</reference>
<proteinExistence type="predicted"/>
<feature type="compositionally biased region" description="Polar residues" evidence="1">
    <location>
        <begin position="178"/>
        <end position="198"/>
    </location>
</feature>
<sequence>MSSSDTSGITESTANLSITATALSQDLEEPPEEQATPRQDKFTSDLQQARSSFSNTVREDDAKMPSSSTSKHHSSSSSSKKHHSSSSSSKHQSKSDDWSDVTEPEERRRIQNRIAQRKFREKAREQKELQQREARNQELAGASYSVPLGSDLAYEDQLSGLPWGGLNIPHMVQRGHESASQQGSRLGDSQGQYYDTQQSFGGGVDMGYGGYEVGDDRYFTYSASSSSPSYFSYDAYSGDGGSQTESGTRR</sequence>